<dbReference type="OrthoDB" id="25344at2157"/>
<dbReference type="InterPro" id="IPR027417">
    <property type="entry name" value="P-loop_NTPase"/>
</dbReference>
<dbReference type="Proteomes" id="UP000282322">
    <property type="component" value="Unassembled WGS sequence"/>
</dbReference>
<evidence type="ECO:0000256" key="2">
    <source>
        <dbReference type="ARBA" id="ARBA00049666"/>
    </source>
</evidence>
<comment type="similarity">
    <text evidence="2">Belongs to the Sph1/Sph2 family.</text>
</comment>
<dbReference type="GO" id="GO:0016887">
    <property type="term" value="F:ATP hydrolysis activity"/>
    <property type="evidence" value="ECO:0007669"/>
    <property type="project" value="InterPro"/>
</dbReference>
<evidence type="ECO:0000313" key="6">
    <source>
        <dbReference type="Proteomes" id="UP000282322"/>
    </source>
</evidence>
<evidence type="ECO:0000313" key="5">
    <source>
        <dbReference type="EMBL" id="RRJ28796.1"/>
    </source>
</evidence>
<dbReference type="GO" id="GO:0006302">
    <property type="term" value="P:double-strand break repair"/>
    <property type="evidence" value="ECO:0007669"/>
    <property type="project" value="InterPro"/>
</dbReference>
<organism evidence="5 6">
    <name type="scientific">Halocatena pleomorpha</name>
    <dbReference type="NCBI Taxonomy" id="1785090"/>
    <lineage>
        <taxon>Archaea</taxon>
        <taxon>Methanobacteriati</taxon>
        <taxon>Methanobacteriota</taxon>
        <taxon>Stenosarchaea group</taxon>
        <taxon>Halobacteria</taxon>
        <taxon>Halobacteriales</taxon>
        <taxon>Natronomonadaceae</taxon>
        <taxon>Halocatena</taxon>
    </lineage>
</organism>
<dbReference type="PANTHER" id="PTHR32114:SF2">
    <property type="entry name" value="ABC TRANSPORTER ABCH.3"/>
    <property type="match status" value="1"/>
</dbReference>
<dbReference type="Gene3D" id="3.40.50.300">
    <property type="entry name" value="P-loop containing nucleotide triphosphate hydrolases"/>
    <property type="match status" value="2"/>
</dbReference>
<keyword evidence="6" id="KW-1185">Reference proteome</keyword>
<keyword evidence="1 3" id="KW-0175">Coiled coil</keyword>
<proteinExistence type="inferred from homology"/>
<name>A0A3P3R5S3_9EURY</name>
<feature type="domain" description="Rad50/SbcC-type AAA" evidence="4">
    <location>
        <begin position="6"/>
        <end position="280"/>
    </location>
</feature>
<evidence type="ECO:0000256" key="1">
    <source>
        <dbReference type="ARBA" id="ARBA00023054"/>
    </source>
</evidence>
<dbReference type="SUPFAM" id="SSF52540">
    <property type="entry name" value="P-loop containing nucleoside triphosphate hydrolases"/>
    <property type="match status" value="2"/>
</dbReference>
<sequence>MEFDTLRLSNFRQYYGDQSVKFSQDEDENVTVIHGANGAGKSALRNTFLWLFYNDVDLPQPDHVANERAMAEADVGDPIRVEVKLEFDHNDRHYWTGRWAEYEKQASDDLDGELVDEGSHVQYMDVDGKTVTPENPNTSLERFIPKRLSHLFFFHGEEIDQLSRQDNQDKVRDAIRNLMGLEILERSIRHLKWVQKNAFEEEMEEYGSDELSEYIVAHDEKQEKLSSKKERLLDLEQSIEETEGELASVEKRLRELEDTRELQEERDKLEEREKELREEIEEINNDVRETCSEYGYLVFSMPAVQKTAEALEEKRDKGEIPSEIKARFVEDRLDMGQCICGRDLIEETDPYEQVKDWKTKAGTNDLDQAATNITSRLRGITKARSGLFDEIQDDLSRRRARLDEINEISERLDDISDQISGKAKEDIQELERRRGQMEERITNLDQEMDRVENEIKRIKEQISDIESDIEDAREEEEKSKKARRRFIAAQRAREELEVKFESYQDQVREQVDDTVKEIFDDIISKNYWTEIGEDYSLDVYKEVGGRNDLISSVPTSTGERQVASLAFIGALTYLTREQYRSSENNVYFQGGVYPLVMDAPFGYLGTEYQRGVSKKIPHLADQVVVLVTEPQWEAEVKHHLERYAGKQYYLEYHDPEKEVDIEYEYTEIREEV</sequence>
<feature type="coiled-coil region" evidence="3">
    <location>
        <begin position="420"/>
        <end position="513"/>
    </location>
</feature>
<feature type="coiled-coil region" evidence="3">
    <location>
        <begin position="218"/>
        <end position="293"/>
    </location>
</feature>
<protein>
    <submittedName>
        <fullName evidence="5">ATPase</fullName>
    </submittedName>
</protein>
<dbReference type="PANTHER" id="PTHR32114">
    <property type="entry name" value="ABC TRANSPORTER ABCH.3"/>
    <property type="match status" value="1"/>
</dbReference>
<gene>
    <name evidence="5" type="ORF">EIK79_14835</name>
</gene>
<dbReference type="AlphaFoldDB" id="A0A3P3R5S3"/>
<reference evidence="5 6" key="1">
    <citation type="submission" date="2018-11" db="EMBL/GenBank/DDBJ databases">
        <title>Taxonoimc description of Halomarina strain SPP-AMP-1.</title>
        <authorList>
            <person name="Pal Y."/>
            <person name="Srinivasana K."/>
            <person name="Verma A."/>
            <person name="Kumar P."/>
        </authorList>
    </citation>
    <scope>NUCLEOTIDE SEQUENCE [LARGE SCALE GENOMIC DNA]</scope>
    <source>
        <strain evidence="5 6">SPP-AMP-1</strain>
    </source>
</reference>
<comment type="caution">
    <text evidence="5">The sequence shown here is derived from an EMBL/GenBank/DDBJ whole genome shotgun (WGS) entry which is preliminary data.</text>
</comment>
<dbReference type="RefSeq" id="WP_124956066.1">
    <property type="nucleotide sequence ID" value="NZ_RRCH01000032.1"/>
</dbReference>
<dbReference type="EMBL" id="RRCH01000032">
    <property type="protein sequence ID" value="RRJ28796.1"/>
    <property type="molecule type" value="Genomic_DNA"/>
</dbReference>
<dbReference type="InterPro" id="IPR038729">
    <property type="entry name" value="Rad50/SbcC_AAA"/>
</dbReference>
<evidence type="ECO:0000259" key="4">
    <source>
        <dbReference type="Pfam" id="PF13476"/>
    </source>
</evidence>
<evidence type="ECO:0000256" key="3">
    <source>
        <dbReference type="SAM" id="Coils"/>
    </source>
</evidence>
<accession>A0A3P3R5S3</accession>
<dbReference type="Pfam" id="PF13476">
    <property type="entry name" value="AAA_23"/>
    <property type="match status" value="1"/>
</dbReference>